<dbReference type="InterPro" id="IPR018637">
    <property type="entry name" value="DUF2059"/>
</dbReference>
<name>A0A0W8FRH0_9ZZZZ</name>
<dbReference type="AlphaFoldDB" id="A0A0W8FRH0"/>
<protein>
    <recommendedName>
        <fullName evidence="1">DUF2059 domain-containing protein</fullName>
    </recommendedName>
</protein>
<sequence length="160" mass="18904">MKIKIFTFCLILLIPFTALGGDKVKLAKEIMELTNVNQVMKQVELQFEQMQNQMISQLNIPSDKKVKAQDFQNKLRKKMFEIMSPDKMEKEYLELFTSVYTTEELRGIVKFYKSPVGKSMLEKNPIIIKKVMEMSQNKVRVLMPELQKMVKEFEQELKEK</sequence>
<feature type="domain" description="DUF2059" evidence="1">
    <location>
        <begin position="86"/>
        <end position="145"/>
    </location>
</feature>
<gene>
    <name evidence="2" type="ORF">ASZ90_007296</name>
</gene>
<proteinExistence type="predicted"/>
<comment type="caution">
    <text evidence="2">The sequence shown here is derived from an EMBL/GenBank/DDBJ whole genome shotgun (WGS) entry which is preliminary data.</text>
</comment>
<dbReference type="EMBL" id="LNQE01000933">
    <property type="protein sequence ID" value="KUG22899.1"/>
    <property type="molecule type" value="Genomic_DNA"/>
</dbReference>
<evidence type="ECO:0000313" key="2">
    <source>
        <dbReference type="EMBL" id="KUG22899.1"/>
    </source>
</evidence>
<organism evidence="2">
    <name type="scientific">hydrocarbon metagenome</name>
    <dbReference type="NCBI Taxonomy" id="938273"/>
    <lineage>
        <taxon>unclassified sequences</taxon>
        <taxon>metagenomes</taxon>
        <taxon>ecological metagenomes</taxon>
    </lineage>
</organism>
<dbReference type="Pfam" id="PF09832">
    <property type="entry name" value="DUF2059"/>
    <property type="match status" value="1"/>
</dbReference>
<accession>A0A0W8FRH0</accession>
<reference evidence="2" key="1">
    <citation type="journal article" date="2015" name="Proc. Natl. Acad. Sci. U.S.A.">
        <title>Networks of energetic and metabolic interactions define dynamics in microbial communities.</title>
        <authorList>
            <person name="Embree M."/>
            <person name="Liu J.K."/>
            <person name="Al-Bassam M.M."/>
            <person name="Zengler K."/>
        </authorList>
    </citation>
    <scope>NUCLEOTIDE SEQUENCE</scope>
</reference>
<evidence type="ECO:0000259" key="1">
    <source>
        <dbReference type="Pfam" id="PF09832"/>
    </source>
</evidence>